<dbReference type="Proteomes" id="UP000308760">
    <property type="component" value="Unassembled WGS sequence"/>
</dbReference>
<keyword evidence="3" id="KW-1185">Reference proteome</keyword>
<gene>
    <name evidence="2" type="ORF">FAB82_14195</name>
</gene>
<reference evidence="3" key="1">
    <citation type="submission" date="2019-04" db="EMBL/GenBank/DDBJ databases">
        <title>Nocardioides xinjiangensis sp. nov.</title>
        <authorList>
            <person name="Liu S."/>
        </authorList>
    </citation>
    <scope>NUCLEOTIDE SEQUENCE [LARGE SCALE GENOMIC DNA]</scope>
    <source>
        <strain evidence="3">18</strain>
    </source>
</reference>
<name>A0A4V4HSA5_9ACTN</name>
<evidence type="ECO:0000256" key="1">
    <source>
        <dbReference type="SAM" id="MobiDB-lite"/>
    </source>
</evidence>
<comment type="caution">
    <text evidence="2">The sequence shown here is derived from an EMBL/GenBank/DDBJ whole genome shotgun (WGS) entry which is preliminary data.</text>
</comment>
<dbReference type="RefSeq" id="WP_136535195.1">
    <property type="nucleotide sequence ID" value="NZ_STGY01000055.1"/>
</dbReference>
<evidence type="ECO:0000313" key="3">
    <source>
        <dbReference type="Proteomes" id="UP000308760"/>
    </source>
</evidence>
<organism evidence="2 3">
    <name type="scientific">Glycomyces buryatensis</name>
    <dbReference type="NCBI Taxonomy" id="2570927"/>
    <lineage>
        <taxon>Bacteria</taxon>
        <taxon>Bacillati</taxon>
        <taxon>Actinomycetota</taxon>
        <taxon>Actinomycetes</taxon>
        <taxon>Glycomycetales</taxon>
        <taxon>Glycomycetaceae</taxon>
        <taxon>Glycomyces</taxon>
    </lineage>
</organism>
<evidence type="ECO:0008006" key="4">
    <source>
        <dbReference type="Google" id="ProtNLM"/>
    </source>
</evidence>
<sequence length="96" mass="10414">MREFTEAVKPHLETARDELAPMLEPEGALGKMPAFGVLDNAPSARSSYNEFHQTMWTNTQKLIEALEGLSDAVTASADDSDESEALTTSDVNNQDG</sequence>
<reference evidence="2 3" key="2">
    <citation type="submission" date="2019-05" db="EMBL/GenBank/DDBJ databases">
        <title>Glycomyces buryatensis sp. nov.</title>
        <authorList>
            <person name="Nikitina E."/>
        </authorList>
    </citation>
    <scope>NUCLEOTIDE SEQUENCE [LARGE SCALE GENOMIC DNA]</scope>
    <source>
        <strain evidence="2 3">18</strain>
    </source>
</reference>
<dbReference type="EMBL" id="STGY01000055">
    <property type="protein sequence ID" value="THV40796.1"/>
    <property type="molecule type" value="Genomic_DNA"/>
</dbReference>
<accession>A0A4V4HSA5</accession>
<proteinExistence type="predicted"/>
<dbReference type="AlphaFoldDB" id="A0A4V4HSA5"/>
<evidence type="ECO:0000313" key="2">
    <source>
        <dbReference type="EMBL" id="THV40796.1"/>
    </source>
</evidence>
<feature type="region of interest" description="Disordered" evidence="1">
    <location>
        <begin position="73"/>
        <end position="96"/>
    </location>
</feature>
<dbReference type="OrthoDB" id="5190358at2"/>
<protein>
    <recommendedName>
        <fullName evidence="4">PE domain-containing protein</fullName>
    </recommendedName>
</protein>